<dbReference type="HOGENOM" id="CLU_1259718_0_0_0"/>
<dbReference type="PANTHER" id="PTHR11079:SF162">
    <property type="entry name" value="RIBOFLAVIN BIOSYNTHESIS PROTEIN PYRD, CHLOROPLASTIC"/>
    <property type="match status" value="1"/>
</dbReference>
<dbReference type="Pfam" id="PF14437">
    <property type="entry name" value="MafB19-deam"/>
    <property type="match status" value="1"/>
</dbReference>
<evidence type="ECO:0000313" key="5">
    <source>
        <dbReference type="Proteomes" id="UP000007575"/>
    </source>
</evidence>
<dbReference type="GO" id="GO:0052717">
    <property type="term" value="F:tRNA-specific adenosine-34 deaminase activity"/>
    <property type="evidence" value="ECO:0007669"/>
    <property type="project" value="UniProtKB-EC"/>
</dbReference>
<evidence type="ECO:0000256" key="2">
    <source>
        <dbReference type="ARBA" id="ARBA00022833"/>
    </source>
</evidence>
<dbReference type="STRING" id="745776.DGo_CA2522"/>
<keyword evidence="1" id="KW-0479">Metal-binding</keyword>
<dbReference type="GO" id="GO:0032259">
    <property type="term" value="P:methylation"/>
    <property type="evidence" value="ECO:0007669"/>
    <property type="project" value="UniProtKB-KW"/>
</dbReference>
<reference evidence="4 5" key="1">
    <citation type="journal article" date="2012" name="PLoS ONE">
        <title>Genome sequence and transcriptome analysis of the radioresistant bacterium Deinococcus gobiensis: insights into the extreme environmental adaptations.</title>
        <authorList>
            <person name="Yuan M."/>
            <person name="Chen M."/>
            <person name="Zhang W."/>
            <person name="Lu W."/>
            <person name="Wang J."/>
            <person name="Yang M."/>
            <person name="Zhao P."/>
            <person name="Tang R."/>
            <person name="Li X."/>
            <person name="Hao Y."/>
            <person name="Zhou Z."/>
            <person name="Zhan Y."/>
            <person name="Yu H."/>
            <person name="Teng C."/>
            <person name="Yan Y."/>
            <person name="Ping S."/>
            <person name="Wang Y."/>
            <person name="Lin M."/>
        </authorList>
    </citation>
    <scope>NUCLEOTIDE SEQUENCE [LARGE SCALE GENOMIC DNA]</scope>
    <source>
        <strain evidence="4 5">I-0</strain>
    </source>
</reference>
<evidence type="ECO:0000259" key="3">
    <source>
        <dbReference type="PROSITE" id="PS51747"/>
    </source>
</evidence>
<keyword evidence="4" id="KW-0489">Methyltransferase</keyword>
<evidence type="ECO:0000313" key="4">
    <source>
        <dbReference type="EMBL" id="AFD26449.1"/>
    </source>
</evidence>
<dbReference type="PROSITE" id="PS00903">
    <property type="entry name" value="CYT_DCMP_DEAMINASES_1"/>
    <property type="match status" value="1"/>
</dbReference>
<feature type="domain" description="CMP/dCMP-type deaminase" evidence="3">
    <location>
        <begin position="1"/>
        <end position="110"/>
    </location>
</feature>
<dbReference type="InterPro" id="IPR016192">
    <property type="entry name" value="APOBEC/CMP_deaminase_Zn-bd"/>
</dbReference>
<keyword evidence="5" id="KW-1185">Reference proteome</keyword>
<accession>H8GSI8</accession>
<dbReference type="GO" id="GO:0002100">
    <property type="term" value="P:tRNA wobble adenosine to inosine editing"/>
    <property type="evidence" value="ECO:0007669"/>
    <property type="project" value="InterPro"/>
</dbReference>
<dbReference type="PANTHER" id="PTHR11079">
    <property type="entry name" value="CYTOSINE DEAMINASE FAMILY MEMBER"/>
    <property type="match status" value="1"/>
</dbReference>
<dbReference type="eggNOG" id="COG0590">
    <property type="taxonomic scope" value="Bacteria"/>
</dbReference>
<dbReference type="InterPro" id="IPR002125">
    <property type="entry name" value="CMP_dCMP_dom"/>
</dbReference>
<dbReference type="GO" id="GO:0008168">
    <property type="term" value="F:methyltransferase activity"/>
    <property type="evidence" value="ECO:0007669"/>
    <property type="project" value="UniProtKB-KW"/>
</dbReference>
<dbReference type="EMBL" id="CP002191">
    <property type="protein sequence ID" value="AFD26449.1"/>
    <property type="molecule type" value="Genomic_DNA"/>
</dbReference>
<name>H8GSI8_DEIGI</name>
<dbReference type="PATRIC" id="fig|745776.4.peg.2589"/>
<sequence length="204" mass="21683">MLEEAWAAYLHGSYPIGACVVDTSGQVVARGRNRLGEERRVDGVISGHALSHAEVNALLALPELSADEHRALTLYTTTEPCPMCLGALLMAGVGALAYAAADLYAGTAGLMAEHPYMNAKAVRVGRAPEDLGRACRVLELTFHLDRGMPLDHGYLTVHREHEPRAYAAAEALHRSRALAALRTRQAPLGEGLALLGMAPAESAP</sequence>
<proteinExistence type="predicted"/>
<dbReference type="Gene3D" id="3.40.140.10">
    <property type="entry name" value="Cytidine Deaminase, domain 2"/>
    <property type="match status" value="1"/>
</dbReference>
<dbReference type="InterPro" id="IPR016193">
    <property type="entry name" value="Cytidine_deaminase-like"/>
</dbReference>
<evidence type="ECO:0000256" key="1">
    <source>
        <dbReference type="ARBA" id="ARBA00022723"/>
    </source>
</evidence>
<protein>
    <submittedName>
        <fullName evidence="4">Cytidine/deoxycytidylate deaminase/nudix/methyltransferase domains protein</fullName>
    </submittedName>
</protein>
<keyword evidence="2" id="KW-0862">Zinc</keyword>
<dbReference type="Proteomes" id="UP000007575">
    <property type="component" value="Chromosome"/>
</dbReference>
<dbReference type="InterPro" id="IPR058535">
    <property type="entry name" value="MafB19-deam"/>
</dbReference>
<dbReference type="SUPFAM" id="SSF53927">
    <property type="entry name" value="Cytidine deaminase-like"/>
    <property type="match status" value="1"/>
</dbReference>
<dbReference type="PROSITE" id="PS51747">
    <property type="entry name" value="CYT_DCMP_DEAMINASES_2"/>
    <property type="match status" value="1"/>
</dbReference>
<dbReference type="AlphaFoldDB" id="H8GSI8"/>
<dbReference type="CDD" id="cd01285">
    <property type="entry name" value="nucleoside_deaminase"/>
    <property type="match status" value="1"/>
</dbReference>
<dbReference type="KEGG" id="dgo:DGo_CA2522"/>
<gene>
    <name evidence="4" type="ordered locus">DGo_CA2522</name>
</gene>
<dbReference type="GO" id="GO:0008270">
    <property type="term" value="F:zinc ion binding"/>
    <property type="evidence" value="ECO:0007669"/>
    <property type="project" value="InterPro"/>
</dbReference>
<keyword evidence="4" id="KW-0808">Transferase</keyword>
<organism evidence="4 5">
    <name type="scientific">Deinococcus gobiensis (strain DSM 21396 / JCM 16679 / CGMCC 1.7299 / I-0)</name>
    <dbReference type="NCBI Taxonomy" id="745776"/>
    <lineage>
        <taxon>Bacteria</taxon>
        <taxon>Thermotogati</taxon>
        <taxon>Deinococcota</taxon>
        <taxon>Deinococci</taxon>
        <taxon>Deinococcales</taxon>
        <taxon>Deinococcaceae</taxon>
        <taxon>Deinococcus</taxon>
    </lineage>
</organism>